<evidence type="ECO:0000313" key="3">
    <source>
        <dbReference type="Proteomes" id="UP000187209"/>
    </source>
</evidence>
<proteinExistence type="predicted"/>
<feature type="region of interest" description="Disordered" evidence="1">
    <location>
        <begin position="1"/>
        <end position="25"/>
    </location>
</feature>
<comment type="caution">
    <text evidence="2">The sequence shown here is derived from an EMBL/GenBank/DDBJ whole genome shotgun (WGS) entry which is preliminary data.</text>
</comment>
<sequence length="306" mass="35694">MKEITKKNRQGKSLKKPSKKKVDCSEDRKKEYLEMRTKYQSQGLTQNCLMIGRRISVYPGVPNELKSINLLERVLTTISEFLMNDLEAVLFSQYLESFGWNDKDFPINTLLSLTALSVKSSLSEKFPIFHEYLSQTLHSFSSSYKRFLNKYSKNLSFDIKTLNSKLSSCTSQEFYSNTHKIIDYNFYVDEILKFSLSYNINLGSKKHKSNMKNSNKKDKKDKKKPNKEPLSLPFIPEDTYNPLLTLTRDDSQVTDMIWLSRQGSLQEVVKKTSTPRGFGNFFMHEDQREQIKILASRRNSAQNRHL</sequence>
<feature type="compositionally biased region" description="Basic residues" evidence="1">
    <location>
        <begin position="7"/>
        <end position="19"/>
    </location>
</feature>
<dbReference type="OrthoDB" id="322882at2759"/>
<gene>
    <name evidence="2" type="ORF">SteCoe_25578</name>
</gene>
<feature type="region of interest" description="Disordered" evidence="1">
    <location>
        <begin position="207"/>
        <end position="233"/>
    </location>
</feature>
<dbReference type="EMBL" id="MPUH01000698">
    <property type="protein sequence ID" value="OMJ75304.1"/>
    <property type="molecule type" value="Genomic_DNA"/>
</dbReference>
<dbReference type="AlphaFoldDB" id="A0A1R2BF14"/>
<evidence type="ECO:0000256" key="1">
    <source>
        <dbReference type="SAM" id="MobiDB-lite"/>
    </source>
</evidence>
<reference evidence="2 3" key="1">
    <citation type="submission" date="2016-11" db="EMBL/GenBank/DDBJ databases">
        <title>The macronuclear genome of Stentor coeruleus: a giant cell with tiny introns.</title>
        <authorList>
            <person name="Slabodnick M."/>
            <person name="Ruby J.G."/>
            <person name="Reiff S.B."/>
            <person name="Swart E.C."/>
            <person name="Gosai S."/>
            <person name="Prabakaran S."/>
            <person name="Witkowska E."/>
            <person name="Larue G.E."/>
            <person name="Fisher S."/>
            <person name="Freeman R.M."/>
            <person name="Gunawardena J."/>
            <person name="Chu W."/>
            <person name="Stover N.A."/>
            <person name="Gregory B.D."/>
            <person name="Nowacki M."/>
            <person name="Derisi J."/>
            <person name="Roy S.W."/>
            <person name="Marshall W.F."/>
            <person name="Sood P."/>
        </authorList>
    </citation>
    <scope>NUCLEOTIDE SEQUENCE [LARGE SCALE GENOMIC DNA]</scope>
    <source>
        <strain evidence="2">WM001</strain>
    </source>
</reference>
<organism evidence="2 3">
    <name type="scientific">Stentor coeruleus</name>
    <dbReference type="NCBI Taxonomy" id="5963"/>
    <lineage>
        <taxon>Eukaryota</taxon>
        <taxon>Sar</taxon>
        <taxon>Alveolata</taxon>
        <taxon>Ciliophora</taxon>
        <taxon>Postciliodesmatophora</taxon>
        <taxon>Heterotrichea</taxon>
        <taxon>Heterotrichida</taxon>
        <taxon>Stentoridae</taxon>
        <taxon>Stentor</taxon>
    </lineage>
</organism>
<dbReference type="Proteomes" id="UP000187209">
    <property type="component" value="Unassembled WGS sequence"/>
</dbReference>
<evidence type="ECO:0000313" key="2">
    <source>
        <dbReference type="EMBL" id="OMJ75304.1"/>
    </source>
</evidence>
<accession>A0A1R2BF14</accession>
<name>A0A1R2BF14_9CILI</name>
<keyword evidence="3" id="KW-1185">Reference proteome</keyword>
<protein>
    <submittedName>
        <fullName evidence="2">Uncharacterized protein</fullName>
    </submittedName>
</protein>